<feature type="signal peptide" evidence="1">
    <location>
        <begin position="1"/>
        <end position="29"/>
    </location>
</feature>
<dbReference type="STRING" id="999627.SAMN05216236_15911"/>
<protein>
    <submittedName>
        <fullName evidence="2">Tetratricopeptide repeat-containing protein</fullName>
    </submittedName>
</protein>
<dbReference type="Gene3D" id="1.25.40.10">
    <property type="entry name" value="Tetratricopeptide repeat domain"/>
    <property type="match status" value="1"/>
</dbReference>
<dbReference type="SUPFAM" id="SSF48452">
    <property type="entry name" value="TPR-like"/>
    <property type="match status" value="1"/>
</dbReference>
<evidence type="ECO:0000313" key="3">
    <source>
        <dbReference type="Proteomes" id="UP000182466"/>
    </source>
</evidence>
<dbReference type="OrthoDB" id="7812878at2"/>
<evidence type="ECO:0000313" key="2">
    <source>
        <dbReference type="EMBL" id="SFU21260.1"/>
    </source>
</evidence>
<name>A0A1I7EBC9_9RHOB</name>
<keyword evidence="3" id="KW-1185">Reference proteome</keyword>
<dbReference type="RefSeq" id="WP_081710409.1">
    <property type="nucleotide sequence ID" value="NZ_FPAW01000059.1"/>
</dbReference>
<feature type="chain" id="PRO_5010333355" evidence="1">
    <location>
        <begin position="30"/>
        <end position="447"/>
    </location>
</feature>
<dbReference type="Pfam" id="PF14559">
    <property type="entry name" value="TPR_19"/>
    <property type="match status" value="1"/>
</dbReference>
<accession>A0A1I7EBC9</accession>
<keyword evidence="1" id="KW-0732">Signal</keyword>
<dbReference type="AlphaFoldDB" id="A0A1I7EBC9"/>
<reference evidence="2 3" key="1">
    <citation type="submission" date="2016-10" db="EMBL/GenBank/DDBJ databases">
        <authorList>
            <person name="de Groot N.N."/>
        </authorList>
    </citation>
    <scope>NUCLEOTIDE SEQUENCE [LARGE SCALE GENOMIC DNA]</scope>
    <source>
        <strain evidence="2 3">CGMCC 1.10959</strain>
    </source>
</reference>
<dbReference type="EMBL" id="FPAW01000059">
    <property type="protein sequence ID" value="SFU21260.1"/>
    <property type="molecule type" value="Genomic_DNA"/>
</dbReference>
<evidence type="ECO:0000256" key="1">
    <source>
        <dbReference type="SAM" id="SignalP"/>
    </source>
</evidence>
<organism evidence="2 3">
    <name type="scientific">Sedimentitalea nanhaiensis</name>
    <dbReference type="NCBI Taxonomy" id="999627"/>
    <lineage>
        <taxon>Bacteria</taxon>
        <taxon>Pseudomonadati</taxon>
        <taxon>Pseudomonadota</taxon>
        <taxon>Alphaproteobacteria</taxon>
        <taxon>Rhodobacterales</taxon>
        <taxon>Paracoccaceae</taxon>
        <taxon>Sedimentitalea</taxon>
    </lineage>
</organism>
<gene>
    <name evidence="2" type="ORF">SAMN05216236_15911</name>
</gene>
<dbReference type="InterPro" id="IPR011990">
    <property type="entry name" value="TPR-like_helical_dom_sf"/>
</dbReference>
<dbReference type="Proteomes" id="UP000182466">
    <property type="component" value="Unassembled WGS sequence"/>
</dbReference>
<sequence length="447" mass="48869">MTKNRAHFLFHRQKFFALLVILTSSLGLADQVSAQSREYFQALNTVRANPSDPEASFIFARVAASEGDLTGAIAALERVLALNPELSNIRLELGVLYLETGATELGEAYIREALTAPNVPPEVRARAENYLATAEVRNRRYSFSVNVAAGLISDSNANSGPSTPDAGLGLGNVVAVGASDTSAYVFGQLEFRYDLGTQAGHEFAVDAALYSQRYNSFSVLDFDRYSLSAGIDLNLTRLLSMPAQLQARIAGDVAYRNNTRYLNEAGPSLAFRFLPDDRTDVTIATFWRDQNFKPPVSTDQRDGSYYGLRISAKRALSPGLDVRGSVLYAKKTAEVQFEAYDQFVAVLGIDKEIFVGEDNSNGPWIGSLNGYYSHIDYEADDPRITAIGFPAVGGRAEDLLTVSASLKIPFAQNYGLLTEVGYTRQDSDVGLFEFNNTFASVSLTFDF</sequence>
<proteinExistence type="predicted"/>